<keyword evidence="2" id="KW-0472">Membrane</keyword>
<keyword evidence="3" id="KW-0012">Acyltransferase</keyword>
<dbReference type="Proteomes" id="UP000634529">
    <property type="component" value="Unassembled WGS sequence"/>
</dbReference>
<dbReference type="GO" id="GO:0016746">
    <property type="term" value="F:acyltransferase activity"/>
    <property type="evidence" value="ECO:0007669"/>
    <property type="project" value="UniProtKB-KW"/>
</dbReference>
<dbReference type="RefSeq" id="WP_192026326.1">
    <property type="nucleotide sequence ID" value="NZ_JACYTN010000017.1"/>
</dbReference>
<keyword evidence="2" id="KW-0812">Transmembrane</keyword>
<keyword evidence="3" id="KW-0808">Transferase</keyword>
<evidence type="ECO:0000313" key="4">
    <source>
        <dbReference type="Proteomes" id="UP000634529"/>
    </source>
</evidence>
<keyword evidence="4" id="KW-1185">Reference proteome</keyword>
<evidence type="ECO:0000256" key="2">
    <source>
        <dbReference type="SAM" id="Phobius"/>
    </source>
</evidence>
<gene>
    <name evidence="3" type="ORF">IFO66_17105</name>
</gene>
<feature type="transmembrane region" description="Helical" evidence="2">
    <location>
        <begin position="27"/>
        <end position="47"/>
    </location>
</feature>
<protein>
    <submittedName>
        <fullName evidence="3">Acyl-CoA cholesterol acyltransferase</fullName>
    </submittedName>
</protein>
<name>A0ABR9B0T6_9BACL</name>
<evidence type="ECO:0000313" key="3">
    <source>
        <dbReference type="EMBL" id="MBD8500012.1"/>
    </source>
</evidence>
<keyword evidence="2" id="KW-1133">Transmembrane helix</keyword>
<comment type="caution">
    <text evidence="3">The sequence shown here is derived from an EMBL/GenBank/DDBJ whole genome shotgun (WGS) entry which is preliminary data.</text>
</comment>
<sequence>MNGTNVAKRVRKLSIWGRRFWKRQKGAVSIFLIFIVMVVFMVMTVFIDYARIAAMEWRSEVIAQSAARSVMSAFDPALQQRYGLFAYGETEPALIVEEVLRQHVPQHSQSSFSWVQLEADSHSTGVTRPLGQLEEFEHQIMEDMKYKAPVQLGYEIFGRMKPMANAMGEASQVMDLMQKLEKMYTKRNHLLDEVIKDQKAARIAFSDAQLDTKIIDGIQVFYNPQHIASNPIGTINTAADIAMQYNDYATKYASDQATAKDKDKQHQSEIKEYESGSHSITLELKQMSEYMKNRHQNFVNRSITNLEEAKSINSQMSTIVLQVRLNGPPPGYSQVGGANVPTQQGSTASQADVLNQIRQSADQLVMRDQFFIEYERELIQQKTLVSNLDDRIKGFSSLVGQLLGGAGTKLSLAQSVFNMAQQWKKYDKDYVALSNLVDKRAKELAELKAKDSEIARTKKAADQKMMEAAALLSSFTNLGNQMEANKEGFTDVRKKVEAIRQFNASEEMKQAGISKPNKDASEASSESMSFMTTLFNGMGDVLASSRDRMYRNEYAFLYFTSYDPTKLQSIMTSGVNIPNSVVESLGVHNQELEYILYGLDHHFSNIAAAYGEIFATRLAIRTMEGFVENRHLVHPLLITAAAILYGVTQAILDMQLLVTVNQIPLSKYTPNIKLTYSDHLRIFMMVHGDREDMLQRMLGLIHYNTGTNPTTSGTYAETQLRTKMKLWFLPGLMKLLGHSGMLGGQIVNGKYESSKTSVFSY</sequence>
<feature type="compositionally biased region" description="Basic and acidic residues" evidence="1">
    <location>
        <begin position="258"/>
        <end position="274"/>
    </location>
</feature>
<evidence type="ECO:0000256" key="1">
    <source>
        <dbReference type="SAM" id="MobiDB-lite"/>
    </source>
</evidence>
<reference evidence="3 4" key="1">
    <citation type="submission" date="2020-09" db="EMBL/GenBank/DDBJ databases">
        <title>Paenibacillus sp. CAU 1523 isolated from sand of Haeundae Beach.</title>
        <authorList>
            <person name="Kim W."/>
        </authorList>
    </citation>
    <scope>NUCLEOTIDE SEQUENCE [LARGE SCALE GENOMIC DNA]</scope>
    <source>
        <strain evidence="3 4">CAU 1523</strain>
    </source>
</reference>
<dbReference type="EMBL" id="JACYTN010000017">
    <property type="protein sequence ID" value="MBD8500012.1"/>
    <property type="molecule type" value="Genomic_DNA"/>
</dbReference>
<accession>A0ABR9B0T6</accession>
<organism evidence="3 4">
    <name type="scientific">Paenibacillus arenosi</name>
    <dbReference type="NCBI Taxonomy" id="2774142"/>
    <lineage>
        <taxon>Bacteria</taxon>
        <taxon>Bacillati</taxon>
        <taxon>Bacillota</taxon>
        <taxon>Bacilli</taxon>
        <taxon>Bacillales</taxon>
        <taxon>Paenibacillaceae</taxon>
        <taxon>Paenibacillus</taxon>
    </lineage>
</organism>
<proteinExistence type="predicted"/>
<feature type="region of interest" description="Disordered" evidence="1">
    <location>
        <begin position="255"/>
        <end position="274"/>
    </location>
</feature>